<comment type="similarity">
    <text evidence="2">Belongs to the RRN7/TAF1B family.</text>
</comment>
<keyword evidence="4" id="KW-0863">Zinc-finger</keyword>
<feature type="compositionally biased region" description="Polar residues" evidence="10">
    <location>
        <begin position="130"/>
        <end position="145"/>
    </location>
</feature>
<dbReference type="InterPro" id="IPR033599">
    <property type="entry name" value="TAF1B/Rrn7"/>
</dbReference>
<evidence type="ECO:0000256" key="2">
    <source>
        <dbReference type="ARBA" id="ARBA00006899"/>
    </source>
</evidence>
<evidence type="ECO:0000256" key="5">
    <source>
        <dbReference type="ARBA" id="ARBA00022833"/>
    </source>
</evidence>
<dbReference type="GO" id="GO:0042790">
    <property type="term" value="P:nucleolar large rRNA transcription by RNA polymerase I"/>
    <property type="evidence" value="ECO:0007669"/>
    <property type="project" value="TreeGrafter"/>
</dbReference>
<dbReference type="InterPro" id="IPR048540">
    <property type="entry name" value="Rrn7_cyclin_N"/>
</dbReference>
<evidence type="ECO:0000256" key="10">
    <source>
        <dbReference type="SAM" id="MobiDB-lite"/>
    </source>
</evidence>
<feature type="region of interest" description="Disordered" evidence="10">
    <location>
        <begin position="130"/>
        <end position="160"/>
    </location>
</feature>
<dbReference type="PANTHER" id="PTHR31576:SF2">
    <property type="entry name" value="TATA BOX-BINDING PROTEIN-ASSOCIATED FACTOR RNA POLYMERASE I SUBUNIT B"/>
    <property type="match status" value="1"/>
</dbReference>
<dbReference type="PANTHER" id="PTHR31576">
    <property type="entry name" value="TATA BOX-BINDING PROTEIN-ASSOCIATED FACTOR RNA POLYMERASE I SUBUNIT B"/>
    <property type="match status" value="1"/>
</dbReference>
<dbReference type="Pfam" id="PF20644">
    <property type="entry name" value="Rrn7_cyclin_N"/>
    <property type="match status" value="1"/>
</dbReference>
<organism evidence="13 14">
    <name type="scientific">Corynespora cassiicola Philippines</name>
    <dbReference type="NCBI Taxonomy" id="1448308"/>
    <lineage>
        <taxon>Eukaryota</taxon>
        <taxon>Fungi</taxon>
        <taxon>Dikarya</taxon>
        <taxon>Ascomycota</taxon>
        <taxon>Pezizomycotina</taxon>
        <taxon>Dothideomycetes</taxon>
        <taxon>Pleosporomycetidae</taxon>
        <taxon>Pleosporales</taxon>
        <taxon>Corynesporascaceae</taxon>
        <taxon>Corynespora</taxon>
    </lineage>
</organism>
<reference evidence="13 14" key="1">
    <citation type="journal article" date="2018" name="Front. Microbiol.">
        <title>Genome-Wide Analysis of Corynespora cassiicola Leaf Fall Disease Putative Effectors.</title>
        <authorList>
            <person name="Lopez D."/>
            <person name="Ribeiro S."/>
            <person name="Label P."/>
            <person name="Fumanal B."/>
            <person name="Venisse J.S."/>
            <person name="Kohler A."/>
            <person name="de Oliveira R.R."/>
            <person name="Labutti K."/>
            <person name="Lipzen A."/>
            <person name="Lail K."/>
            <person name="Bauer D."/>
            <person name="Ohm R.A."/>
            <person name="Barry K.W."/>
            <person name="Spatafora J."/>
            <person name="Grigoriev I.V."/>
            <person name="Martin F.M."/>
            <person name="Pujade-Renaud V."/>
        </authorList>
    </citation>
    <scope>NUCLEOTIDE SEQUENCE [LARGE SCALE GENOMIC DNA]</scope>
    <source>
        <strain evidence="13 14">Philippines</strain>
    </source>
</reference>
<dbReference type="Proteomes" id="UP000240883">
    <property type="component" value="Unassembled WGS sequence"/>
</dbReference>
<evidence type="ECO:0000259" key="12">
    <source>
        <dbReference type="Pfam" id="PF20645"/>
    </source>
</evidence>
<dbReference type="Pfam" id="PF20645">
    <property type="entry name" value="Rrn7_cyclin_C"/>
    <property type="match status" value="1"/>
</dbReference>
<keyword evidence="8" id="KW-0804">Transcription</keyword>
<feature type="domain" description="Rrn7/TAF1B N-terminal cyclin" evidence="11">
    <location>
        <begin position="87"/>
        <end position="212"/>
    </location>
</feature>
<dbReference type="GO" id="GO:0070860">
    <property type="term" value="C:RNA polymerase I core factor complex"/>
    <property type="evidence" value="ECO:0007669"/>
    <property type="project" value="InterPro"/>
</dbReference>
<dbReference type="InterPro" id="IPR048538">
    <property type="entry name" value="Rrn7_cyclin_C"/>
</dbReference>
<evidence type="ECO:0000313" key="14">
    <source>
        <dbReference type="Proteomes" id="UP000240883"/>
    </source>
</evidence>
<evidence type="ECO:0000256" key="1">
    <source>
        <dbReference type="ARBA" id="ARBA00004604"/>
    </source>
</evidence>
<evidence type="ECO:0000256" key="6">
    <source>
        <dbReference type="ARBA" id="ARBA00023015"/>
    </source>
</evidence>
<evidence type="ECO:0008006" key="15">
    <source>
        <dbReference type="Google" id="ProtNLM"/>
    </source>
</evidence>
<proteinExistence type="inferred from homology"/>
<dbReference type="OrthoDB" id="428577at2759"/>
<dbReference type="AlphaFoldDB" id="A0A2T2P0V4"/>
<gene>
    <name evidence="13" type="ORF">BS50DRAFT_570669</name>
</gene>
<dbReference type="GO" id="GO:0008270">
    <property type="term" value="F:zinc ion binding"/>
    <property type="evidence" value="ECO:0007669"/>
    <property type="project" value="UniProtKB-KW"/>
</dbReference>
<dbReference type="EMBL" id="KZ678131">
    <property type="protein sequence ID" value="PSN71273.1"/>
    <property type="molecule type" value="Genomic_DNA"/>
</dbReference>
<keyword evidence="3" id="KW-0479">Metal-binding</keyword>
<keyword evidence="6" id="KW-0805">Transcription regulation</keyword>
<evidence type="ECO:0000256" key="9">
    <source>
        <dbReference type="ARBA" id="ARBA00023242"/>
    </source>
</evidence>
<keyword evidence="14" id="KW-1185">Reference proteome</keyword>
<name>A0A2T2P0V4_CORCC</name>
<keyword evidence="9" id="KW-0539">Nucleus</keyword>
<dbReference type="GO" id="GO:0001164">
    <property type="term" value="F:RNA polymerase I core promoter sequence-specific DNA binding"/>
    <property type="evidence" value="ECO:0007669"/>
    <property type="project" value="InterPro"/>
</dbReference>
<keyword evidence="5" id="KW-0862">Zinc</keyword>
<comment type="subcellular location">
    <subcellularLocation>
        <location evidence="1">Nucleus</location>
        <location evidence="1">Nucleolus</location>
    </subcellularLocation>
</comment>
<evidence type="ECO:0000313" key="13">
    <source>
        <dbReference type="EMBL" id="PSN71273.1"/>
    </source>
</evidence>
<accession>A0A2T2P0V4</accession>
<evidence type="ECO:0000256" key="8">
    <source>
        <dbReference type="ARBA" id="ARBA00023163"/>
    </source>
</evidence>
<evidence type="ECO:0000256" key="7">
    <source>
        <dbReference type="ARBA" id="ARBA00023125"/>
    </source>
</evidence>
<keyword evidence="7" id="KW-0238">DNA-binding</keyword>
<dbReference type="STRING" id="1448308.A0A2T2P0V4"/>
<feature type="compositionally biased region" description="Basic and acidic residues" evidence="10">
    <location>
        <begin position="146"/>
        <end position="158"/>
    </location>
</feature>
<evidence type="ECO:0000256" key="4">
    <source>
        <dbReference type="ARBA" id="ARBA00022771"/>
    </source>
</evidence>
<feature type="domain" description="Rrn7/TAF1B C-terminal cyclin" evidence="12">
    <location>
        <begin position="236"/>
        <end position="401"/>
    </location>
</feature>
<protein>
    <recommendedName>
        <fullName evidence="15">RRN7-type domain-containing protein</fullName>
    </recommendedName>
</protein>
<evidence type="ECO:0000259" key="11">
    <source>
        <dbReference type="Pfam" id="PF20644"/>
    </source>
</evidence>
<evidence type="ECO:0000256" key="3">
    <source>
        <dbReference type="ARBA" id="ARBA00022723"/>
    </source>
</evidence>
<sequence length="537" mass="61780">MDESGPVKGPRCGIENCRSRIYEQGEDGYLYCQNGHRRGELLRGKDEDDFTTAARTKTRRKRDDDDERDTSKYFKGQKALDLYLKCLQLILRHQVWFLVREKGLPAELETVVLDLWALRIAQLAGRVSGESQGYDSQSQAFSTSENESHSDEDKIRSVRREKKVKGSPTLLDCLGLCYLGIITLRLPITPGDIHKWITEDKMAYRRAIKHLPVAMRDRLPAYYHAVLDPNGILTFKRFYVAMVDLQIGFEERHGILWPSLNVPLLIYRYLKELALPLELYDATIKLGDLLEYDFALHAEDKGRVSIRHLPEAQLIACLVVCVKLIYPFDGVSRFPLTSSEPAATVLDWDIWQREFASVKTKARGEVLALTNEEMIGLKEKDVFSMLPHQLDQYLDFYQESFLDEPHSEAAEPKSEFRSALYDLFPVHESVDSQDNSLNGTDDAQKLKLVRAVHKNVSPSRVVKEDEGFVERLRPGEAYKYYKVAEDLPEHARAFYEEASRIAGLSFDMLVKSVFYTEKKIEKWRKTRRDLVKPSSLA</sequence>